<evidence type="ECO:0000256" key="2">
    <source>
        <dbReference type="ARBA" id="ARBA00023008"/>
    </source>
</evidence>
<sequence>MIRIKENKLIIGLLAIALWGCGTTEEETRRLPIVGEVDVHYRMVNGKEIADTIYHKVPDFKYINQDSVWISSSDLKDKIWVTDFFFTHCPTICPPMTTNMKRLNIMTEDLKNHLQFLSFSIDPYRDNPTRLRAYIAEHGIKATNWYFFTGEEEATHNLAKEFFNGAEKDETIPGGFGHTPYFALVDTKGHVRGIYDGTNSDAIDSLANDIRILLKTEYNVTGSKN</sequence>
<keyword evidence="7" id="KW-1185">Reference proteome</keyword>
<dbReference type="AlphaFoldDB" id="A0A8J6TZ14"/>
<feature type="disulfide bond" description="Redox-active" evidence="4">
    <location>
        <begin position="89"/>
        <end position="93"/>
    </location>
</feature>
<feature type="binding site" evidence="3">
    <location>
        <position position="93"/>
    </location>
    <ligand>
        <name>Cu cation</name>
        <dbReference type="ChEBI" id="CHEBI:23378"/>
    </ligand>
</feature>
<keyword evidence="3" id="KW-0479">Metal-binding</keyword>
<evidence type="ECO:0000313" key="7">
    <source>
        <dbReference type="Proteomes" id="UP000652681"/>
    </source>
</evidence>
<dbReference type="CDD" id="cd02968">
    <property type="entry name" value="SCO"/>
    <property type="match status" value="1"/>
</dbReference>
<feature type="binding site" evidence="3">
    <location>
        <position position="178"/>
    </location>
    <ligand>
        <name>Cu cation</name>
        <dbReference type="ChEBI" id="CHEBI:23378"/>
    </ligand>
</feature>
<dbReference type="InterPro" id="IPR013766">
    <property type="entry name" value="Thioredoxin_domain"/>
</dbReference>
<proteinExistence type="inferred from homology"/>
<organism evidence="6 7">
    <name type="scientific">Taishania pollutisoli</name>
    <dbReference type="NCBI Taxonomy" id="2766479"/>
    <lineage>
        <taxon>Bacteria</taxon>
        <taxon>Pseudomonadati</taxon>
        <taxon>Bacteroidota</taxon>
        <taxon>Flavobacteriia</taxon>
        <taxon>Flavobacteriales</taxon>
        <taxon>Crocinitomicaceae</taxon>
        <taxon>Taishania</taxon>
    </lineage>
</organism>
<dbReference type="InterPro" id="IPR036249">
    <property type="entry name" value="Thioredoxin-like_sf"/>
</dbReference>
<comment type="caution">
    <text evidence="6">The sequence shown here is derived from an EMBL/GenBank/DDBJ whole genome shotgun (WGS) entry which is preliminary data.</text>
</comment>
<evidence type="ECO:0000256" key="1">
    <source>
        <dbReference type="ARBA" id="ARBA00010996"/>
    </source>
</evidence>
<dbReference type="SUPFAM" id="SSF52833">
    <property type="entry name" value="Thioredoxin-like"/>
    <property type="match status" value="1"/>
</dbReference>
<evidence type="ECO:0000259" key="5">
    <source>
        <dbReference type="PROSITE" id="PS51352"/>
    </source>
</evidence>
<feature type="binding site" evidence="3">
    <location>
        <position position="89"/>
    </location>
    <ligand>
        <name>Cu cation</name>
        <dbReference type="ChEBI" id="CHEBI:23378"/>
    </ligand>
</feature>
<keyword evidence="4" id="KW-1015">Disulfide bond</keyword>
<comment type="similarity">
    <text evidence="1">Belongs to the SCO1/2 family.</text>
</comment>
<protein>
    <submittedName>
        <fullName evidence="6">SCO family protein</fullName>
    </submittedName>
</protein>
<dbReference type="Proteomes" id="UP000652681">
    <property type="component" value="Unassembled WGS sequence"/>
</dbReference>
<name>A0A8J6TZ14_9FLAO</name>
<dbReference type="PANTHER" id="PTHR12151">
    <property type="entry name" value="ELECTRON TRANSPORT PROTIN SCO1/SENC FAMILY MEMBER"/>
    <property type="match status" value="1"/>
</dbReference>
<dbReference type="Gene3D" id="3.40.30.10">
    <property type="entry name" value="Glutaredoxin"/>
    <property type="match status" value="1"/>
</dbReference>
<dbReference type="RefSeq" id="WP_163491803.1">
    <property type="nucleotide sequence ID" value="NZ_JACVEL010000002.1"/>
</dbReference>
<evidence type="ECO:0000313" key="6">
    <source>
        <dbReference type="EMBL" id="MBC9811543.1"/>
    </source>
</evidence>
<dbReference type="EMBL" id="JACVEL010000002">
    <property type="protein sequence ID" value="MBC9811543.1"/>
    <property type="molecule type" value="Genomic_DNA"/>
</dbReference>
<dbReference type="GO" id="GO:0046872">
    <property type="term" value="F:metal ion binding"/>
    <property type="evidence" value="ECO:0007669"/>
    <property type="project" value="UniProtKB-KW"/>
</dbReference>
<evidence type="ECO:0000256" key="4">
    <source>
        <dbReference type="PIRSR" id="PIRSR603782-2"/>
    </source>
</evidence>
<reference evidence="6" key="1">
    <citation type="submission" date="2020-09" db="EMBL/GenBank/DDBJ databases">
        <title>Taishania pollutisoli gen. nov., sp. nov., Isolated from Tetrabromobisphenol A-Contaminated Soil.</title>
        <authorList>
            <person name="Chen Q."/>
        </authorList>
    </citation>
    <scope>NUCLEOTIDE SEQUENCE</scope>
    <source>
        <strain evidence="6">CZZ-1</strain>
    </source>
</reference>
<accession>A0A8J6TZ14</accession>
<feature type="domain" description="Thioredoxin" evidence="5">
    <location>
        <begin position="51"/>
        <end position="215"/>
    </location>
</feature>
<keyword evidence="2 3" id="KW-0186">Copper</keyword>
<gene>
    <name evidence="6" type="ORF">H9Y05_03560</name>
</gene>
<dbReference type="PROSITE" id="PS51352">
    <property type="entry name" value="THIOREDOXIN_2"/>
    <property type="match status" value="1"/>
</dbReference>
<dbReference type="PANTHER" id="PTHR12151:SF25">
    <property type="entry name" value="LINALOOL DEHYDRATASE_ISOMERASE DOMAIN-CONTAINING PROTEIN"/>
    <property type="match status" value="1"/>
</dbReference>
<dbReference type="Pfam" id="PF02630">
    <property type="entry name" value="SCO1-SenC"/>
    <property type="match status" value="1"/>
</dbReference>
<evidence type="ECO:0000256" key="3">
    <source>
        <dbReference type="PIRSR" id="PIRSR603782-1"/>
    </source>
</evidence>
<dbReference type="InterPro" id="IPR003782">
    <property type="entry name" value="SCO1/SenC"/>
</dbReference>